<accession>A0AA37F8R0</accession>
<comment type="caution">
    <text evidence="1">The sequence shown here is derived from an EMBL/GenBank/DDBJ whole genome shotgun (WGS) entry which is preliminary data.</text>
</comment>
<dbReference type="InterPro" id="IPR058532">
    <property type="entry name" value="YjbR/MT2646/Rv2570-like"/>
</dbReference>
<gene>
    <name evidence="1" type="ORF">GCM10010126_69500</name>
</gene>
<dbReference type="InterPro" id="IPR038056">
    <property type="entry name" value="YjbR-like_sf"/>
</dbReference>
<evidence type="ECO:0000313" key="1">
    <source>
        <dbReference type="EMBL" id="GGL00088.1"/>
    </source>
</evidence>
<proteinExistence type="predicted"/>
<name>A0AA37F8R0_9ACTN</name>
<dbReference type="AlphaFoldDB" id="A0AA37F8R0"/>
<sequence length="124" mass="14242">MRSWNVSDFDRVRDIALELPEVEESVSWGTPSLKVRGRLFLRRHEDPELTVVKVSPEERKALTEARPEVFLVTPHYENHRYMLVRTAELAEEELRELVAEAWRLSAPQRLVKAFDGDGDGGADA</sequence>
<evidence type="ECO:0000313" key="2">
    <source>
        <dbReference type="Proteomes" id="UP000627984"/>
    </source>
</evidence>
<protein>
    <recommendedName>
        <fullName evidence="3">MmcQ/YjbR family DNA-binding protein</fullName>
    </recommendedName>
</protein>
<dbReference type="SUPFAM" id="SSF142906">
    <property type="entry name" value="YjbR-like"/>
    <property type="match status" value="1"/>
</dbReference>
<dbReference type="EMBL" id="BMQD01000052">
    <property type="protein sequence ID" value="GGL00088.1"/>
    <property type="molecule type" value="Genomic_DNA"/>
</dbReference>
<reference evidence="1" key="1">
    <citation type="journal article" date="2014" name="Int. J. Syst. Evol. Microbiol.">
        <title>Complete genome sequence of Corynebacterium casei LMG S-19264T (=DSM 44701T), isolated from a smear-ripened cheese.</title>
        <authorList>
            <consortium name="US DOE Joint Genome Institute (JGI-PGF)"/>
            <person name="Walter F."/>
            <person name="Albersmeier A."/>
            <person name="Kalinowski J."/>
            <person name="Ruckert C."/>
        </authorList>
    </citation>
    <scope>NUCLEOTIDE SEQUENCE</scope>
    <source>
        <strain evidence="1">JCM 3093</strain>
    </source>
</reference>
<organism evidence="1 2">
    <name type="scientific">Planomonospora parontospora</name>
    <dbReference type="NCBI Taxonomy" id="58119"/>
    <lineage>
        <taxon>Bacteria</taxon>
        <taxon>Bacillati</taxon>
        <taxon>Actinomycetota</taxon>
        <taxon>Actinomycetes</taxon>
        <taxon>Streptosporangiales</taxon>
        <taxon>Streptosporangiaceae</taxon>
        <taxon>Planomonospora</taxon>
    </lineage>
</organism>
<dbReference type="Pfam" id="PF04237">
    <property type="entry name" value="YjbR"/>
    <property type="match status" value="1"/>
</dbReference>
<dbReference type="Proteomes" id="UP000627984">
    <property type="component" value="Unassembled WGS sequence"/>
</dbReference>
<reference evidence="1" key="2">
    <citation type="submission" date="2022-09" db="EMBL/GenBank/DDBJ databases">
        <authorList>
            <person name="Sun Q."/>
            <person name="Ohkuma M."/>
        </authorList>
    </citation>
    <scope>NUCLEOTIDE SEQUENCE</scope>
    <source>
        <strain evidence="1">JCM 3093</strain>
    </source>
</reference>
<dbReference type="Gene3D" id="3.90.1150.30">
    <property type="match status" value="1"/>
</dbReference>
<evidence type="ECO:0008006" key="3">
    <source>
        <dbReference type="Google" id="ProtNLM"/>
    </source>
</evidence>